<feature type="region of interest" description="Disordered" evidence="4">
    <location>
        <begin position="855"/>
        <end position="1338"/>
    </location>
</feature>
<dbReference type="GO" id="GO:0006886">
    <property type="term" value="P:intracellular protein transport"/>
    <property type="evidence" value="ECO:0007669"/>
    <property type="project" value="InterPro"/>
</dbReference>
<dbReference type="SUPFAM" id="SSF48371">
    <property type="entry name" value="ARM repeat"/>
    <property type="match status" value="1"/>
</dbReference>
<dbReference type="OrthoDB" id="198977at2759"/>
<keyword evidence="3" id="KW-0175">Coiled coil</keyword>
<feature type="compositionally biased region" description="Polar residues" evidence="4">
    <location>
        <begin position="1363"/>
        <end position="1373"/>
    </location>
</feature>
<feature type="domain" description="Uso1/p115-like vesicle tethering protein C-terminal" evidence="6">
    <location>
        <begin position="767"/>
        <end position="872"/>
    </location>
</feature>
<feature type="domain" description="Vesicle tethering protein Uso1/P115-like head" evidence="5">
    <location>
        <begin position="424"/>
        <end position="742"/>
    </location>
</feature>
<evidence type="ECO:0000313" key="8">
    <source>
        <dbReference type="Proteomes" id="UP000777482"/>
    </source>
</evidence>
<evidence type="ECO:0000256" key="3">
    <source>
        <dbReference type="ARBA" id="ARBA00023054"/>
    </source>
</evidence>
<reference evidence="7 8" key="1">
    <citation type="submission" date="2020-11" db="EMBL/GenBank/DDBJ databases">
        <title>Kefir isolates.</title>
        <authorList>
            <person name="Marcisauskas S."/>
            <person name="Kim Y."/>
            <person name="Blasche S."/>
        </authorList>
    </citation>
    <scope>NUCLEOTIDE SEQUENCE [LARGE SCALE GENOMIC DNA]</scope>
    <source>
        <strain evidence="7 8">KR</strain>
    </source>
</reference>
<evidence type="ECO:0000313" key="7">
    <source>
        <dbReference type="EMBL" id="KAG0655923.1"/>
    </source>
</evidence>
<dbReference type="InterPro" id="IPR024095">
    <property type="entry name" value="Vesicle_P115"/>
</dbReference>
<dbReference type="Proteomes" id="UP000777482">
    <property type="component" value="Unassembled WGS sequence"/>
</dbReference>
<feature type="compositionally biased region" description="Basic and acidic residues" evidence="4">
    <location>
        <begin position="1516"/>
        <end position="1527"/>
    </location>
</feature>
<organism evidence="7 8">
    <name type="scientific">Rhodotorula mucilaginosa</name>
    <name type="common">Yeast</name>
    <name type="synonym">Rhodotorula rubra</name>
    <dbReference type="NCBI Taxonomy" id="5537"/>
    <lineage>
        <taxon>Eukaryota</taxon>
        <taxon>Fungi</taxon>
        <taxon>Dikarya</taxon>
        <taxon>Basidiomycota</taxon>
        <taxon>Pucciniomycotina</taxon>
        <taxon>Microbotryomycetes</taxon>
        <taxon>Sporidiobolales</taxon>
        <taxon>Sporidiobolaceae</taxon>
        <taxon>Rhodotorula</taxon>
    </lineage>
</organism>
<sequence>MFSTLRAGYNSLQASTQPQSATSTIDKLCERLLNSQQREDRRAALLALKGLSRDWKSEVGSQALPILLGVLEDDAAEDTEMAKAVVETLSLLCEVEEVDGRPVRDDSGLRNSDVFLATPTPLHTLLTLLTPSHFYLRFFTLQLLGILLANRPQQVQQYVLTAAGGIGKLVETLNDSREIIRNESLLLLIALTTQNADIQKLMAFEGAFDKLFGIVRSEGGIGAGGIVVQDCLAAVAGLLRWNVSNQNYFRETTCIPMLAPLLLFPRPNALSPQSLATFAFQSWSEQKVINAGLVISIVRMLVGGAGGSGRSQNQEALLKTGLTRCLIEMALASNAPAVLKAQSLNALADIMRSSPENQAMLTSLIITPLIPPAAPSSAETYTQDEDDGSVDGQPRSSVDTARSENGGGEHDGRPTSTKWRRGESVPAVVAVTNLAVNGDGTPGREGLRVRAAAANLFTSYVAGSTETQLGVLSTMLAPPPDAEHTLSSGSVILHALRSFPSTSASASRNDVFDSYVPFFACLLFSHLIMHSEVCKEVARKIYFQGDETSPGGMGDEDDRITLVGVLVGNLMMAQREQAQSVNAGLGPERVLEWSRIMVGYLTALSVWMWESPGTVKEFLSEGSNLQVLIQPITQSSGVDSVVQGLCTYLLGICYEYNREPGPITRETLHPILQSRVGPDQFVSRILRLREDPRFRNVGPNVLELIDEDDALAEDLGEENGLWFDFSFVEFLKTNYISVQRSILIDPHASSGHSQSMSGISPEVLAALRASLAAQTRELDELRDALRSLQQERDQERLAVEAEFASMSDTILSLRQQLEAAQTAKEEADREQEDLLVLLDDLNEKRKQDKRRMRAAALEVSEDEDGVDEDDEAAEGPEEDAREEAVADGPNGGDDAAVEEVHADTLPAEEPSEPPASTEDNAPEGPIPPATAEEPEAVVANHDSDDDPYRPRPSTTPPLPEEHAPEPTRDDLYGDSSALFTETADDFAISAAGPDSLGEVDTVASVPAPSADALVPTSAYEPQAEAPSPEEGRPTADNKAASATSPPPPNGDAEEARRQEDSTAPIESAVSQDLKSATDLFKTQPGVEDQTTATSPPASERPQTPQQAPPPPKALNSLRATPRRPPRERDGRELIEPHVVDEEDFRPRSATPTGVPPPPRSSAPPPPRASAAPPPRATGKSAPRRAFFGGLQAVAPQETAPPGSPTSVASAASGQESTRPSYEAPPPAADILQQQKDRSTPVHVLAQATPPPPSQQQQQQPSPEPSNLRGLVPEPAASERSTTPAGPPPAEPVFAGSATSSQPAAQEDRRTSIDDRLAAAFGGGGGSLADGDNESTSLFTAPSRDVSSLFGGAVSAASRTANSFFGAGRSSQDTLEAIAGSTDDKSSAGRRSLASPAPDTAGVAPAESAPLRGAASLFGGAASAATSLFSGLGADGGRQSQPESRQTSPPSPPKTASRARPESQDVASLFGGAGDTASLFGGSGGHNQADVASIFGHQSSSPPAAVHDGHANAGWQRDQKPAQSDVRDVSSLFG</sequence>
<dbReference type="Pfam" id="PF04871">
    <property type="entry name" value="Uso1_p115_C"/>
    <property type="match status" value="1"/>
</dbReference>
<feature type="compositionally biased region" description="Basic and acidic residues" evidence="4">
    <location>
        <begin position="959"/>
        <end position="971"/>
    </location>
</feature>
<dbReference type="Pfam" id="PF04869">
    <property type="entry name" value="Uso1_p115_head"/>
    <property type="match status" value="1"/>
</dbReference>
<dbReference type="PANTHER" id="PTHR10013">
    <property type="entry name" value="GENERAL VESICULAR TRANSPORT FACTOR P115"/>
    <property type="match status" value="1"/>
</dbReference>
<feature type="compositionally biased region" description="Polar residues" evidence="4">
    <location>
        <begin position="1204"/>
        <end position="1219"/>
    </location>
</feature>
<gene>
    <name evidence="7" type="ORF">C6P46_000556</name>
</gene>
<dbReference type="GO" id="GO:0048280">
    <property type="term" value="P:vesicle fusion with Golgi apparatus"/>
    <property type="evidence" value="ECO:0007669"/>
    <property type="project" value="InterPro"/>
</dbReference>
<dbReference type="InterPro" id="IPR006955">
    <property type="entry name" value="Uso1_p115_C"/>
</dbReference>
<comment type="subcellular location">
    <subcellularLocation>
        <location evidence="1">Golgi apparatus</location>
    </subcellularLocation>
</comment>
<dbReference type="InterPro" id="IPR011989">
    <property type="entry name" value="ARM-like"/>
</dbReference>
<dbReference type="PANTHER" id="PTHR10013:SF0">
    <property type="entry name" value="GENERAL VESICULAR TRANSPORT FACTOR P115"/>
    <property type="match status" value="1"/>
</dbReference>
<feature type="region of interest" description="Disordered" evidence="4">
    <location>
        <begin position="375"/>
        <end position="422"/>
    </location>
</feature>
<evidence type="ECO:0000259" key="5">
    <source>
        <dbReference type="Pfam" id="PF04869"/>
    </source>
</evidence>
<keyword evidence="2" id="KW-0333">Golgi apparatus</keyword>
<keyword evidence="8" id="KW-1185">Reference proteome</keyword>
<evidence type="ECO:0000256" key="4">
    <source>
        <dbReference type="SAM" id="MobiDB-lite"/>
    </source>
</evidence>
<name>A0A9P6VWQ6_RHOMI</name>
<protein>
    <recommendedName>
        <fullName evidence="9">P115 like vesicle tethering protein</fullName>
    </recommendedName>
</protein>
<evidence type="ECO:0000259" key="6">
    <source>
        <dbReference type="Pfam" id="PF04871"/>
    </source>
</evidence>
<dbReference type="GO" id="GO:0005795">
    <property type="term" value="C:Golgi stack"/>
    <property type="evidence" value="ECO:0007669"/>
    <property type="project" value="TreeGrafter"/>
</dbReference>
<evidence type="ECO:0000256" key="1">
    <source>
        <dbReference type="ARBA" id="ARBA00004555"/>
    </source>
</evidence>
<accession>A0A9P6VWQ6</accession>
<feature type="compositionally biased region" description="Polar residues" evidence="4">
    <location>
        <begin position="1437"/>
        <end position="1447"/>
    </location>
</feature>
<feature type="compositionally biased region" description="Acidic residues" evidence="4">
    <location>
        <begin position="859"/>
        <end position="881"/>
    </location>
</feature>
<feature type="compositionally biased region" description="Basic and acidic residues" evidence="4">
    <location>
        <begin position="1124"/>
        <end position="1139"/>
    </location>
</feature>
<dbReference type="GO" id="GO:0005783">
    <property type="term" value="C:endoplasmic reticulum"/>
    <property type="evidence" value="ECO:0007669"/>
    <property type="project" value="TreeGrafter"/>
</dbReference>
<dbReference type="GO" id="GO:0006888">
    <property type="term" value="P:endoplasmic reticulum to Golgi vesicle-mediated transport"/>
    <property type="evidence" value="ECO:0007669"/>
    <property type="project" value="TreeGrafter"/>
</dbReference>
<evidence type="ECO:0008006" key="9">
    <source>
        <dbReference type="Google" id="ProtNLM"/>
    </source>
</evidence>
<feature type="compositionally biased region" description="Basic and acidic residues" evidence="4">
    <location>
        <begin position="1305"/>
        <end position="1316"/>
    </location>
</feature>
<feature type="region of interest" description="Disordered" evidence="4">
    <location>
        <begin position="1363"/>
        <end position="1406"/>
    </location>
</feature>
<comment type="caution">
    <text evidence="7">The sequence shown here is derived from an EMBL/GenBank/DDBJ whole genome shotgun (WGS) entry which is preliminary data.</text>
</comment>
<dbReference type="GO" id="GO:0000139">
    <property type="term" value="C:Golgi membrane"/>
    <property type="evidence" value="ECO:0007669"/>
    <property type="project" value="InterPro"/>
</dbReference>
<dbReference type="Gene3D" id="1.25.10.10">
    <property type="entry name" value="Leucine-rich Repeat Variant"/>
    <property type="match status" value="1"/>
</dbReference>
<dbReference type="GO" id="GO:0048211">
    <property type="term" value="P:Golgi vesicle docking"/>
    <property type="evidence" value="ECO:0007669"/>
    <property type="project" value="TreeGrafter"/>
</dbReference>
<proteinExistence type="predicted"/>
<feature type="compositionally biased region" description="Pro residues" evidence="4">
    <location>
        <begin position="1153"/>
        <end position="1175"/>
    </location>
</feature>
<feature type="region of interest" description="Disordered" evidence="4">
    <location>
        <begin position="1427"/>
        <end position="1533"/>
    </location>
</feature>
<dbReference type="InterPro" id="IPR006953">
    <property type="entry name" value="Vesicle_Uso1_P115_head"/>
</dbReference>
<evidence type="ECO:0000256" key="2">
    <source>
        <dbReference type="ARBA" id="ARBA00023034"/>
    </source>
</evidence>
<dbReference type="InterPro" id="IPR016024">
    <property type="entry name" value="ARM-type_fold"/>
</dbReference>
<dbReference type="GO" id="GO:0012507">
    <property type="term" value="C:ER to Golgi transport vesicle membrane"/>
    <property type="evidence" value="ECO:0007669"/>
    <property type="project" value="TreeGrafter"/>
</dbReference>
<dbReference type="EMBL" id="PUHQ01000108">
    <property type="protein sequence ID" value="KAG0655923.1"/>
    <property type="molecule type" value="Genomic_DNA"/>
</dbReference>